<comment type="similarity">
    <text evidence="2 10">Belongs to the mitochondrial carrier (TC 2.A.29) family.</text>
</comment>
<dbReference type="AlphaFoldDB" id="A0AAN8F246"/>
<feature type="non-terminal residue" evidence="11">
    <location>
        <position position="1"/>
    </location>
</feature>
<evidence type="ECO:0000256" key="5">
    <source>
        <dbReference type="ARBA" id="ARBA00022737"/>
    </source>
</evidence>
<dbReference type="Pfam" id="PF00153">
    <property type="entry name" value="Mito_carr"/>
    <property type="match status" value="1"/>
</dbReference>
<evidence type="ECO:0000256" key="6">
    <source>
        <dbReference type="ARBA" id="ARBA00022989"/>
    </source>
</evidence>
<keyword evidence="4 9" id="KW-0812">Transmembrane</keyword>
<proteinExistence type="inferred from homology"/>
<dbReference type="SUPFAM" id="SSF103506">
    <property type="entry name" value="Mitochondrial carrier"/>
    <property type="match status" value="1"/>
</dbReference>
<keyword evidence="12" id="KW-1185">Reference proteome</keyword>
<feature type="repeat" description="Solcar" evidence="9">
    <location>
        <begin position="1"/>
        <end position="71"/>
    </location>
</feature>
<evidence type="ECO:0008006" key="13">
    <source>
        <dbReference type="Google" id="ProtNLM"/>
    </source>
</evidence>
<keyword evidence="5" id="KW-0677">Repeat</keyword>
<evidence type="ECO:0000313" key="12">
    <source>
        <dbReference type="Proteomes" id="UP001331761"/>
    </source>
</evidence>
<gene>
    <name evidence="11" type="ORF">GCK32_021201</name>
</gene>
<dbReference type="GO" id="GO:0022857">
    <property type="term" value="F:transmembrane transporter activity"/>
    <property type="evidence" value="ECO:0007669"/>
    <property type="project" value="TreeGrafter"/>
</dbReference>
<evidence type="ECO:0000256" key="9">
    <source>
        <dbReference type="PROSITE-ProRule" id="PRU00282"/>
    </source>
</evidence>
<dbReference type="InterPro" id="IPR050567">
    <property type="entry name" value="Mitochondrial_Carrier"/>
</dbReference>
<dbReference type="InterPro" id="IPR023395">
    <property type="entry name" value="MCP_dom_sf"/>
</dbReference>
<feature type="non-terminal residue" evidence="11">
    <location>
        <position position="147"/>
    </location>
</feature>
<dbReference type="PROSITE" id="PS50920">
    <property type="entry name" value="SOLCAR"/>
    <property type="match status" value="1"/>
</dbReference>
<accession>A0AAN8F246</accession>
<keyword evidence="6" id="KW-1133">Transmembrane helix</keyword>
<reference evidence="11 12" key="1">
    <citation type="submission" date="2019-10" db="EMBL/GenBank/DDBJ databases">
        <title>Assembly and Annotation for the nematode Trichostrongylus colubriformis.</title>
        <authorList>
            <person name="Martin J."/>
        </authorList>
    </citation>
    <scope>NUCLEOTIDE SEQUENCE [LARGE SCALE GENOMIC DNA]</scope>
    <source>
        <strain evidence="11">G859</strain>
        <tissue evidence="11">Whole worm</tissue>
    </source>
</reference>
<evidence type="ECO:0000256" key="4">
    <source>
        <dbReference type="ARBA" id="ARBA00022692"/>
    </source>
</evidence>
<dbReference type="GO" id="GO:0031966">
    <property type="term" value="C:mitochondrial membrane"/>
    <property type="evidence" value="ECO:0007669"/>
    <property type="project" value="UniProtKB-SubCell"/>
</dbReference>
<protein>
    <recommendedName>
        <fullName evidence="13">Mitochondrial carrier protein</fullName>
    </recommendedName>
</protein>
<evidence type="ECO:0000256" key="10">
    <source>
        <dbReference type="RuleBase" id="RU000488"/>
    </source>
</evidence>
<dbReference type="Gene3D" id="1.50.40.10">
    <property type="entry name" value="Mitochondrial carrier domain"/>
    <property type="match status" value="1"/>
</dbReference>
<evidence type="ECO:0000256" key="7">
    <source>
        <dbReference type="ARBA" id="ARBA00023128"/>
    </source>
</evidence>
<comment type="subcellular location">
    <subcellularLocation>
        <location evidence="1">Mitochondrion membrane</location>
        <topology evidence="1">Multi-pass membrane protein</topology>
    </subcellularLocation>
</comment>
<evidence type="ECO:0000256" key="2">
    <source>
        <dbReference type="ARBA" id="ARBA00006375"/>
    </source>
</evidence>
<dbReference type="EMBL" id="WIXE01017269">
    <property type="protein sequence ID" value="KAK5971880.1"/>
    <property type="molecule type" value="Genomic_DNA"/>
</dbReference>
<comment type="caution">
    <text evidence="11">The sequence shown here is derived from an EMBL/GenBank/DDBJ whole genome shotgun (WGS) entry which is preliminary data.</text>
</comment>
<keyword evidence="3 10" id="KW-0813">Transport</keyword>
<evidence type="ECO:0000256" key="1">
    <source>
        <dbReference type="ARBA" id="ARBA00004225"/>
    </source>
</evidence>
<evidence type="ECO:0000256" key="8">
    <source>
        <dbReference type="ARBA" id="ARBA00023136"/>
    </source>
</evidence>
<dbReference type="InterPro" id="IPR018108">
    <property type="entry name" value="MCP_transmembrane"/>
</dbReference>
<dbReference type="PANTHER" id="PTHR45624">
    <property type="entry name" value="MITOCHONDRIAL BASIC AMINO ACIDS TRANSPORTER-RELATED"/>
    <property type="match status" value="1"/>
</dbReference>
<sequence length="147" mass="16127">GTGLIVGHPLDTVKARLQTMSGSYKGIIDCTIKTAKQETVCPYRYHTASFSLKTSAVQTILRVDFALLAQIYGLYKGMFVPFLMTGTLHSLLFTGYGTALRFLHPSESNVEARKDLPMSEIMIASTCGAMAQLIPVIPVELLKTRLQ</sequence>
<keyword evidence="7" id="KW-0496">Mitochondrion</keyword>
<evidence type="ECO:0000313" key="11">
    <source>
        <dbReference type="EMBL" id="KAK5971880.1"/>
    </source>
</evidence>
<name>A0AAN8F246_TRICO</name>
<organism evidence="11 12">
    <name type="scientific">Trichostrongylus colubriformis</name>
    <name type="common">Black scour worm</name>
    <dbReference type="NCBI Taxonomy" id="6319"/>
    <lineage>
        <taxon>Eukaryota</taxon>
        <taxon>Metazoa</taxon>
        <taxon>Ecdysozoa</taxon>
        <taxon>Nematoda</taxon>
        <taxon>Chromadorea</taxon>
        <taxon>Rhabditida</taxon>
        <taxon>Rhabditina</taxon>
        <taxon>Rhabditomorpha</taxon>
        <taxon>Strongyloidea</taxon>
        <taxon>Trichostrongylidae</taxon>
        <taxon>Trichostrongylus</taxon>
    </lineage>
</organism>
<dbReference type="PANTHER" id="PTHR45624:SF10">
    <property type="entry name" value="SLC (SOLUTE CARRIER) HOMOLOG"/>
    <property type="match status" value="1"/>
</dbReference>
<keyword evidence="8 9" id="KW-0472">Membrane</keyword>
<evidence type="ECO:0000256" key="3">
    <source>
        <dbReference type="ARBA" id="ARBA00022448"/>
    </source>
</evidence>
<dbReference type="Proteomes" id="UP001331761">
    <property type="component" value="Unassembled WGS sequence"/>
</dbReference>